<dbReference type="Proteomes" id="UP000708208">
    <property type="component" value="Unassembled WGS sequence"/>
</dbReference>
<evidence type="ECO:0000256" key="1">
    <source>
        <dbReference type="SAM" id="Phobius"/>
    </source>
</evidence>
<dbReference type="AlphaFoldDB" id="A0A8J2PC76"/>
<keyword evidence="1" id="KW-0812">Transmembrane</keyword>
<evidence type="ECO:0000313" key="3">
    <source>
        <dbReference type="Proteomes" id="UP000708208"/>
    </source>
</evidence>
<feature type="transmembrane region" description="Helical" evidence="1">
    <location>
        <begin position="71"/>
        <end position="89"/>
    </location>
</feature>
<organism evidence="2 3">
    <name type="scientific">Allacma fusca</name>
    <dbReference type="NCBI Taxonomy" id="39272"/>
    <lineage>
        <taxon>Eukaryota</taxon>
        <taxon>Metazoa</taxon>
        <taxon>Ecdysozoa</taxon>
        <taxon>Arthropoda</taxon>
        <taxon>Hexapoda</taxon>
        <taxon>Collembola</taxon>
        <taxon>Symphypleona</taxon>
        <taxon>Sminthuridae</taxon>
        <taxon>Allacma</taxon>
    </lineage>
</organism>
<protein>
    <submittedName>
        <fullName evidence="2">Uncharacterized protein</fullName>
    </submittedName>
</protein>
<reference evidence="2" key="1">
    <citation type="submission" date="2021-06" db="EMBL/GenBank/DDBJ databases">
        <authorList>
            <person name="Hodson N. C."/>
            <person name="Mongue J. A."/>
            <person name="Jaron S. K."/>
        </authorList>
    </citation>
    <scope>NUCLEOTIDE SEQUENCE</scope>
</reference>
<gene>
    <name evidence="2" type="ORF">AFUS01_LOCUS28200</name>
</gene>
<accession>A0A8J2PC76</accession>
<name>A0A8J2PC76_9HEXA</name>
<keyword evidence="1" id="KW-1133">Transmembrane helix</keyword>
<keyword evidence="3" id="KW-1185">Reference proteome</keyword>
<keyword evidence="1" id="KW-0472">Membrane</keyword>
<feature type="transmembrane region" description="Helical" evidence="1">
    <location>
        <begin position="37"/>
        <end position="59"/>
    </location>
</feature>
<comment type="caution">
    <text evidence="2">The sequence shown here is derived from an EMBL/GenBank/DDBJ whole genome shotgun (WGS) entry which is preliminary data.</text>
</comment>
<sequence length="166" mass="19395">MVLSFRSRTFKITPSRIIKECMNCRTMQLNINLFNDLNAHIIFAVKIYWLAVAIENYYFGIKFFSKKPMHAAGLLWLGIFHTFLFSTMYDKAFSVPQKMRHFKQEIQVVAMKLSDKAKRDEVRRFIRSIPLVGVKVGSFHKLERESTPNYVDYIAEKVSGLLITFG</sequence>
<dbReference type="EMBL" id="CAJVCH010399530">
    <property type="protein sequence ID" value="CAG7817647.1"/>
    <property type="molecule type" value="Genomic_DNA"/>
</dbReference>
<proteinExistence type="predicted"/>
<evidence type="ECO:0000313" key="2">
    <source>
        <dbReference type="EMBL" id="CAG7817647.1"/>
    </source>
</evidence>